<gene>
    <name evidence="2" type="ORF">OF850_20035</name>
</gene>
<dbReference type="Proteomes" id="UP001526430">
    <property type="component" value="Unassembled WGS sequence"/>
</dbReference>
<keyword evidence="1" id="KW-1133">Transmembrane helix</keyword>
<feature type="transmembrane region" description="Helical" evidence="1">
    <location>
        <begin position="95"/>
        <end position="116"/>
    </location>
</feature>
<dbReference type="EMBL" id="JAPFQI010000023">
    <property type="protein sequence ID" value="MCW8087897.1"/>
    <property type="molecule type" value="Genomic_DNA"/>
</dbReference>
<dbReference type="RefSeq" id="WP_301592104.1">
    <property type="nucleotide sequence ID" value="NZ_JAPFQI010000023.1"/>
</dbReference>
<evidence type="ECO:0000256" key="1">
    <source>
        <dbReference type="SAM" id="Phobius"/>
    </source>
</evidence>
<feature type="transmembrane region" description="Helical" evidence="1">
    <location>
        <begin position="36"/>
        <end position="58"/>
    </location>
</feature>
<evidence type="ECO:0000313" key="2">
    <source>
        <dbReference type="EMBL" id="MCW8087897.1"/>
    </source>
</evidence>
<protein>
    <recommendedName>
        <fullName evidence="4">Tripartite tricarboxylate transporter TctB family protein</fullName>
    </recommendedName>
</protein>
<proteinExistence type="predicted"/>
<evidence type="ECO:0000313" key="3">
    <source>
        <dbReference type="Proteomes" id="UP001526430"/>
    </source>
</evidence>
<evidence type="ECO:0008006" key="4">
    <source>
        <dbReference type="Google" id="ProtNLM"/>
    </source>
</evidence>
<reference evidence="2 3" key="1">
    <citation type="submission" date="2022-10" db="EMBL/GenBank/DDBJ databases">
        <title>Roseococcus glaciei nov., sp. nov., isolated from glacier.</title>
        <authorList>
            <person name="Liu Q."/>
            <person name="Xin Y.-H."/>
        </authorList>
    </citation>
    <scope>NUCLEOTIDE SEQUENCE [LARGE SCALE GENOMIC DNA]</scope>
    <source>
        <strain evidence="2 3">MDT2-1-1</strain>
    </source>
</reference>
<name>A0ABT3P0F4_9PROT</name>
<sequence length="194" mass="21095">MKDVVSGLFLILLALIGLWLNQDHNLGSARRMGPGYMPMLVFWIQVGLGTAVTLIGLFSGPDPLEKWTGLDMASLALGVAAGFIVWAIATNLGPFFSQTYNGVGLGVLAGMLVVSWSAGWRKIGLICASMAVFALLLEKFGFFAALIGLIIVASMAERTHTVRGVAGMLVFLLVLCWWVFIYELDIRVNLWPQF</sequence>
<keyword evidence="1" id="KW-0472">Membrane</keyword>
<feature type="transmembrane region" description="Helical" evidence="1">
    <location>
        <begin position="165"/>
        <end position="184"/>
    </location>
</feature>
<feature type="transmembrane region" description="Helical" evidence="1">
    <location>
        <begin position="123"/>
        <end position="153"/>
    </location>
</feature>
<organism evidence="2 3">
    <name type="scientific">Sabulicella glaciei</name>
    <dbReference type="NCBI Taxonomy" id="2984948"/>
    <lineage>
        <taxon>Bacteria</taxon>
        <taxon>Pseudomonadati</taxon>
        <taxon>Pseudomonadota</taxon>
        <taxon>Alphaproteobacteria</taxon>
        <taxon>Acetobacterales</taxon>
        <taxon>Acetobacteraceae</taxon>
        <taxon>Sabulicella</taxon>
    </lineage>
</organism>
<keyword evidence="1" id="KW-0812">Transmembrane</keyword>
<comment type="caution">
    <text evidence="2">The sequence shown here is derived from an EMBL/GenBank/DDBJ whole genome shotgun (WGS) entry which is preliminary data.</text>
</comment>
<accession>A0ABT3P0F4</accession>
<feature type="transmembrane region" description="Helical" evidence="1">
    <location>
        <begin position="70"/>
        <end position="89"/>
    </location>
</feature>
<keyword evidence="3" id="KW-1185">Reference proteome</keyword>